<dbReference type="Proteomes" id="UP001153365">
    <property type="component" value="Unassembled WGS sequence"/>
</dbReference>
<protein>
    <recommendedName>
        <fullName evidence="4">NET domain-containing protein</fullName>
    </recommendedName>
</protein>
<sequence>MSLEMEFPKVLRSKRHMPTDLFKRLDSCQEIIDSISAKHPFEECLGTLNLDLVKIKIDLYHPTNTSHQNWQYSSVSADCRFVEFKGGSRNDLAEIRLMLEDVVKSVVDGKSQIEDDGGKFYWGAKEGKQARQIDKQNEVNKDKRTEEQRIQDKQDRGAENSEVRIKRTIRGEALVLRSHQ</sequence>
<feature type="region of interest" description="Disordered" evidence="1">
    <location>
        <begin position="127"/>
        <end position="163"/>
    </location>
</feature>
<reference evidence="2" key="1">
    <citation type="submission" date="2022-06" db="EMBL/GenBank/DDBJ databases">
        <authorList>
            <consortium name="SYNGENTA / RWTH Aachen University"/>
        </authorList>
    </citation>
    <scope>NUCLEOTIDE SEQUENCE</scope>
</reference>
<gene>
    <name evidence="2" type="ORF">PPACK8108_LOCUS24084</name>
</gene>
<evidence type="ECO:0000313" key="3">
    <source>
        <dbReference type="Proteomes" id="UP001153365"/>
    </source>
</evidence>
<dbReference type="EMBL" id="CALTRL010006037">
    <property type="protein sequence ID" value="CAH7689028.1"/>
    <property type="molecule type" value="Genomic_DNA"/>
</dbReference>
<dbReference type="AlphaFoldDB" id="A0AAV0BTW6"/>
<comment type="caution">
    <text evidence="2">The sequence shown here is derived from an EMBL/GenBank/DDBJ whole genome shotgun (WGS) entry which is preliminary data.</text>
</comment>
<evidence type="ECO:0008006" key="4">
    <source>
        <dbReference type="Google" id="ProtNLM"/>
    </source>
</evidence>
<accession>A0AAV0BTW6</accession>
<evidence type="ECO:0000313" key="2">
    <source>
        <dbReference type="EMBL" id="CAH7689028.1"/>
    </source>
</evidence>
<keyword evidence="3" id="KW-1185">Reference proteome</keyword>
<evidence type="ECO:0000256" key="1">
    <source>
        <dbReference type="SAM" id="MobiDB-lite"/>
    </source>
</evidence>
<proteinExistence type="predicted"/>
<organism evidence="2 3">
    <name type="scientific">Phakopsora pachyrhizi</name>
    <name type="common">Asian soybean rust disease fungus</name>
    <dbReference type="NCBI Taxonomy" id="170000"/>
    <lineage>
        <taxon>Eukaryota</taxon>
        <taxon>Fungi</taxon>
        <taxon>Dikarya</taxon>
        <taxon>Basidiomycota</taxon>
        <taxon>Pucciniomycotina</taxon>
        <taxon>Pucciniomycetes</taxon>
        <taxon>Pucciniales</taxon>
        <taxon>Phakopsoraceae</taxon>
        <taxon>Phakopsora</taxon>
    </lineage>
</organism>
<name>A0AAV0BTW6_PHAPC</name>